<dbReference type="Pfam" id="PF00381">
    <property type="entry name" value="PTS-HPr"/>
    <property type="match status" value="1"/>
</dbReference>
<feature type="domain" description="HPr" evidence="1">
    <location>
        <begin position="15"/>
        <end position="62"/>
    </location>
</feature>
<dbReference type="EMBL" id="JAJEPS010000010">
    <property type="protein sequence ID" value="MCC2126668.1"/>
    <property type="molecule type" value="Genomic_DNA"/>
</dbReference>
<name>A0AAE3AAZ5_9FIRM</name>
<evidence type="ECO:0000259" key="1">
    <source>
        <dbReference type="Pfam" id="PF00381"/>
    </source>
</evidence>
<dbReference type="Gene3D" id="3.30.1340.10">
    <property type="entry name" value="HPr-like"/>
    <property type="match status" value="1"/>
</dbReference>
<dbReference type="InterPro" id="IPR000032">
    <property type="entry name" value="HPr-like"/>
</dbReference>
<dbReference type="AlphaFoldDB" id="A0AAE3AAZ5"/>
<accession>A0AAE3AAZ5</accession>
<comment type="caution">
    <text evidence="2">The sequence shown here is derived from an EMBL/GenBank/DDBJ whole genome shotgun (WGS) entry which is preliminary data.</text>
</comment>
<dbReference type="SUPFAM" id="SSF55594">
    <property type="entry name" value="HPr-like"/>
    <property type="match status" value="1"/>
</dbReference>
<evidence type="ECO:0000313" key="2">
    <source>
        <dbReference type="EMBL" id="MCC2126668.1"/>
    </source>
</evidence>
<organism evidence="2 3">
    <name type="scientific">Hominiventricola filiformis</name>
    <dbReference type="NCBI Taxonomy" id="2885352"/>
    <lineage>
        <taxon>Bacteria</taxon>
        <taxon>Bacillati</taxon>
        <taxon>Bacillota</taxon>
        <taxon>Clostridia</taxon>
        <taxon>Lachnospirales</taxon>
        <taxon>Lachnospiraceae</taxon>
        <taxon>Hominiventricola</taxon>
    </lineage>
</organism>
<sequence length="74" mass="8148">MKVTKIKLGLDDVNAFVNAATECDFDIDVNYNRVIIDAKSILGVLGLDLGRVLTVTCHGESQKFDNFLQQYAVA</sequence>
<dbReference type="InterPro" id="IPR035895">
    <property type="entry name" value="HPr-like_sf"/>
</dbReference>
<gene>
    <name evidence="2" type="ORF">LKD36_10805</name>
</gene>
<evidence type="ECO:0000313" key="3">
    <source>
        <dbReference type="Proteomes" id="UP001198220"/>
    </source>
</evidence>
<dbReference type="RefSeq" id="WP_118770337.1">
    <property type="nucleotide sequence ID" value="NZ_JAJEPS010000010.1"/>
</dbReference>
<dbReference type="Proteomes" id="UP001198220">
    <property type="component" value="Unassembled WGS sequence"/>
</dbReference>
<protein>
    <submittedName>
        <fullName evidence="2">HPr family phosphocarrier protein</fullName>
    </submittedName>
</protein>
<reference evidence="2 3" key="1">
    <citation type="submission" date="2021-10" db="EMBL/GenBank/DDBJ databases">
        <title>Anaerobic single-cell dispensing facilitates the cultivation of human gut bacteria.</title>
        <authorList>
            <person name="Afrizal A."/>
        </authorList>
    </citation>
    <scope>NUCLEOTIDE SEQUENCE [LARGE SCALE GENOMIC DNA]</scope>
    <source>
        <strain evidence="2 3">CLA-AA-H276</strain>
    </source>
</reference>
<proteinExistence type="predicted"/>
<keyword evidence="3" id="KW-1185">Reference proteome</keyword>